<dbReference type="EMBL" id="CCXQ01000141">
    <property type="protein sequence ID" value="CEG20987.1"/>
    <property type="molecule type" value="Genomic_DNA"/>
</dbReference>
<name>A0A098EGQ8_ANAPH</name>
<gene>
    <name evidence="1" type="ORF">ANAPHAGO_00124</name>
</gene>
<dbReference type="AlphaFoldDB" id="A0A098EGQ8"/>
<proteinExistence type="predicted"/>
<evidence type="ECO:0000313" key="2">
    <source>
        <dbReference type="Proteomes" id="UP000055047"/>
    </source>
</evidence>
<organism evidence="1 2">
    <name type="scientific">Anaplasma phagocytophilum</name>
    <name type="common">Ehrlichia phagocytophila</name>
    <dbReference type="NCBI Taxonomy" id="948"/>
    <lineage>
        <taxon>Bacteria</taxon>
        <taxon>Pseudomonadati</taxon>
        <taxon>Pseudomonadota</taxon>
        <taxon>Alphaproteobacteria</taxon>
        <taxon>Rickettsiales</taxon>
        <taxon>Anaplasmataceae</taxon>
        <taxon>Anaplasma</taxon>
        <taxon>phagocytophilum group</taxon>
    </lineage>
</organism>
<protein>
    <submittedName>
        <fullName evidence="1">Uncharacterized protein</fullName>
    </submittedName>
</protein>
<evidence type="ECO:0000313" key="1">
    <source>
        <dbReference type="EMBL" id="CEG20987.1"/>
    </source>
</evidence>
<dbReference type="Proteomes" id="UP000055047">
    <property type="component" value="Unassembled WGS sequence"/>
</dbReference>
<accession>A0A098EGQ8</accession>
<sequence length="30" mass="3113">MLGVLAVVGVSLSIVGFEYALVCRMLVLCG</sequence>
<reference evidence="1 2" key="1">
    <citation type="submission" date="2014-09" db="EMBL/GenBank/DDBJ databases">
        <authorList>
            <person name="Loux Valentin"/>
            <person name="Dugat Thibaut"/>
        </authorList>
    </citation>
    <scope>NUCLEOTIDE SEQUENCE [LARGE SCALE GENOMIC DNA]</scope>
    <source>
        <strain evidence="1 2">BOV-10_179</strain>
    </source>
</reference>